<keyword evidence="3" id="KW-1185">Reference proteome</keyword>
<proteinExistence type="predicted"/>
<dbReference type="EMBL" id="QRPK01000006">
    <property type="protein sequence ID" value="RHM14909.1"/>
    <property type="molecule type" value="Genomic_DNA"/>
</dbReference>
<dbReference type="CDD" id="cd07344">
    <property type="entry name" value="M48_yhfN_like"/>
    <property type="match status" value="1"/>
</dbReference>
<evidence type="ECO:0000313" key="3">
    <source>
        <dbReference type="Proteomes" id="UP000284868"/>
    </source>
</evidence>
<dbReference type="InterPro" id="IPR002725">
    <property type="entry name" value="YgjP-like_metallopeptidase"/>
</dbReference>
<dbReference type="InterPro" id="IPR053136">
    <property type="entry name" value="UTP_pyrophosphatase-like"/>
</dbReference>
<dbReference type="OrthoDB" id="9811177at2"/>
<dbReference type="PANTHER" id="PTHR30399">
    <property type="entry name" value="UNCHARACTERIZED PROTEIN YGJP"/>
    <property type="match status" value="1"/>
</dbReference>
<dbReference type="Proteomes" id="UP000284868">
    <property type="component" value="Unassembled WGS sequence"/>
</dbReference>
<dbReference type="AlphaFoldDB" id="A0A415PQD0"/>
<sequence length="228" mass="27262">MIAERTIKQCKKYPLTYTLVIKQVKNINMRIAHNGEVIVSANPFVPMEKIDEFVSQKAAWILAHQKQMEQRQGYCEMNEHQLMLFGNSLRIKTSVAKYNHVSYDKTTLYVQHKEGADVERVIRRFLDKLCKDVFLDVAQLTHRTLKEYQLEFPQIKLRDMKSRWGTCTPAKNQITLNKRLIHYPFEFIEYVVLHEFVHFIQPNHSKAFYHVIENYMPDYKQRMELINH</sequence>
<evidence type="ECO:0000259" key="1">
    <source>
        <dbReference type="Pfam" id="PF01863"/>
    </source>
</evidence>
<comment type="caution">
    <text evidence="2">The sequence shown here is derived from an EMBL/GenBank/DDBJ whole genome shotgun (WGS) entry which is preliminary data.</text>
</comment>
<dbReference type="PANTHER" id="PTHR30399:SF1">
    <property type="entry name" value="UTP PYROPHOSPHATASE"/>
    <property type="match status" value="1"/>
</dbReference>
<gene>
    <name evidence="2" type="ORF">DWZ83_02310</name>
</gene>
<organism evidence="2 3">
    <name type="scientific">Amedibacillus dolichus</name>
    <dbReference type="NCBI Taxonomy" id="31971"/>
    <lineage>
        <taxon>Bacteria</taxon>
        <taxon>Bacillati</taxon>
        <taxon>Bacillota</taxon>
        <taxon>Erysipelotrichia</taxon>
        <taxon>Erysipelotrichales</taxon>
        <taxon>Erysipelotrichaceae</taxon>
        <taxon>Amedibacillus</taxon>
    </lineage>
</organism>
<feature type="domain" description="YgjP-like metallopeptidase" evidence="1">
    <location>
        <begin position="25"/>
        <end position="225"/>
    </location>
</feature>
<dbReference type="Gene3D" id="3.30.2010.10">
    <property type="entry name" value="Metalloproteases ('zincins'), catalytic domain"/>
    <property type="match status" value="1"/>
</dbReference>
<protein>
    <submittedName>
        <fullName evidence="2">M48 family peptidase</fullName>
    </submittedName>
</protein>
<reference evidence="2 3" key="1">
    <citation type="submission" date="2018-08" db="EMBL/GenBank/DDBJ databases">
        <title>A genome reference for cultivated species of the human gut microbiota.</title>
        <authorList>
            <person name="Zou Y."/>
            <person name="Xue W."/>
            <person name="Luo G."/>
        </authorList>
    </citation>
    <scope>NUCLEOTIDE SEQUENCE [LARGE SCALE GENOMIC DNA]</scope>
    <source>
        <strain evidence="2 3">AF35-6BH</strain>
    </source>
</reference>
<name>A0A415PQD0_9FIRM</name>
<dbReference type="Pfam" id="PF01863">
    <property type="entry name" value="YgjP-like"/>
    <property type="match status" value="1"/>
</dbReference>
<accession>A0A415PQD0</accession>
<evidence type="ECO:0000313" key="2">
    <source>
        <dbReference type="EMBL" id="RHM14909.1"/>
    </source>
</evidence>